<dbReference type="KEGG" id="mpq:ABA45_08025"/>
<feature type="transmembrane region" description="Helical" evidence="2">
    <location>
        <begin position="119"/>
        <end position="138"/>
    </location>
</feature>
<dbReference type="GO" id="GO:0003677">
    <property type="term" value="F:DNA binding"/>
    <property type="evidence" value="ECO:0007669"/>
    <property type="project" value="InterPro"/>
</dbReference>
<dbReference type="PANTHER" id="PTHR34475">
    <property type="match status" value="1"/>
</dbReference>
<dbReference type="InterPro" id="IPR025194">
    <property type="entry name" value="RodZ-like_C"/>
</dbReference>
<accession>A0A0H4I0B1</accession>
<feature type="domain" description="HTH cro/C1-type" evidence="3">
    <location>
        <begin position="19"/>
        <end position="53"/>
    </location>
</feature>
<dbReference type="SUPFAM" id="SSF47413">
    <property type="entry name" value="lambda repressor-like DNA-binding domains"/>
    <property type="match status" value="1"/>
</dbReference>
<feature type="region of interest" description="Disordered" evidence="1">
    <location>
        <begin position="168"/>
        <end position="199"/>
    </location>
</feature>
<keyword evidence="2" id="KW-0472">Membrane</keyword>
<dbReference type="PATRIC" id="fig|330734.3.peg.1686"/>
<dbReference type="Pfam" id="PF13464">
    <property type="entry name" value="RodZ_C"/>
    <property type="match status" value="1"/>
</dbReference>
<dbReference type="RefSeq" id="WP_048385197.1">
    <property type="nucleotide sequence ID" value="NZ_CP011494.1"/>
</dbReference>
<dbReference type="EMBL" id="CP011494">
    <property type="protein sequence ID" value="AKO52379.1"/>
    <property type="molecule type" value="Genomic_DNA"/>
</dbReference>
<name>A0A0H4I0B1_9GAMM</name>
<reference evidence="4 5" key="1">
    <citation type="submission" date="2015-05" db="EMBL/GenBank/DDBJ databases">
        <title>Complete genome of Marinobacter psychrophilus strain 20041T isolated from sea-ice of the Canadian Basin.</title>
        <authorList>
            <person name="Song L."/>
            <person name="Ren L."/>
            <person name="Yu Y."/>
            <person name="Wang X."/>
        </authorList>
    </citation>
    <scope>NUCLEOTIDE SEQUENCE [LARGE SCALE GENOMIC DNA]</scope>
    <source>
        <strain evidence="4 5">20041</strain>
    </source>
</reference>
<dbReference type="Gene3D" id="1.10.260.40">
    <property type="entry name" value="lambda repressor-like DNA-binding domains"/>
    <property type="match status" value="1"/>
</dbReference>
<evidence type="ECO:0000259" key="3">
    <source>
        <dbReference type="PROSITE" id="PS50943"/>
    </source>
</evidence>
<dbReference type="AlphaFoldDB" id="A0A0H4I0B1"/>
<keyword evidence="5" id="KW-1185">Reference proteome</keyword>
<dbReference type="Pfam" id="PF13413">
    <property type="entry name" value="HTH_25"/>
    <property type="match status" value="1"/>
</dbReference>
<dbReference type="InterPro" id="IPR001387">
    <property type="entry name" value="Cro/C1-type_HTH"/>
</dbReference>
<evidence type="ECO:0000256" key="2">
    <source>
        <dbReference type="SAM" id="Phobius"/>
    </source>
</evidence>
<keyword evidence="2" id="KW-1133">Transmembrane helix</keyword>
<dbReference type="Proteomes" id="UP000036406">
    <property type="component" value="Chromosome"/>
</dbReference>
<sequence>MVNEENQAAPGNRPVGPQLKKAREAKGLSVVEVAEAQYLRPAIIQAIENGKYELIDTELFLKGYIRAYARQIGLDGNALIADLDRELEPMREEQAQAKAANPLIDIERRRCKKRRVAKTAFWLVALAVLGFLIFAFIYSPSQLANLPGAGAFTGDTAQQNVLESGLNGAVSSIDDDSTTQSTPDDFLPNETNDGDVSASPANAEGALEPLIGAGTGTFSDGEAPADGLGSSPAQTVGNLAAIVDNDILTLDAEEAPQVADNRGRLEIEFIDDCWVQIRDSYGRSLASGLKRQSDRIDLRSETDIRLVIGAANAIGIMRFEGASVDLGSKGIIGNRAEFVLALN</sequence>
<gene>
    <name evidence="4" type="ORF">ABA45_08025</name>
</gene>
<organism evidence="4 5">
    <name type="scientific">Marinobacter psychrophilus</name>
    <dbReference type="NCBI Taxonomy" id="330734"/>
    <lineage>
        <taxon>Bacteria</taxon>
        <taxon>Pseudomonadati</taxon>
        <taxon>Pseudomonadota</taxon>
        <taxon>Gammaproteobacteria</taxon>
        <taxon>Pseudomonadales</taxon>
        <taxon>Marinobacteraceae</taxon>
        <taxon>Marinobacter</taxon>
    </lineage>
</organism>
<evidence type="ECO:0000313" key="5">
    <source>
        <dbReference type="Proteomes" id="UP000036406"/>
    </source>
</evidence>
<proteinExistence type="predicted"/>
<dbReference type="InterPro" id="IPR010982">
    <property type="entry name" value="Lambda_DNA-bd_dom_sf"/>
</dbReference>
<evidence type="ECO:0000256" key="1">
    <source>
        <dbReference type="SAM" id="MobiDB-lite"/>
    </source>
</evidence>
<dbReference type="PROSITE" id="PS50943">
    <property type="entry name" value="HTH_CROC1"/>
    <property type="match status" value="1"/>
</dbReference>
<dbReference type="InterPro" id="IPR050400">
    <property type="entry name" value="Bact_Cytoskel_RodZ"/>
</dbReference>
<dbReference type="CDD" id="cd00093">
    <property type="entry name" value="HTH_XRE"/>
    <property type="match status" value="1"/>
</dbReference>
<keyword evidence="2" id="KW-0812">Transmembrane</keyword>
<dbReference type="PANTHER" id="PTHR34475:SF1">
    <property type="entry name" value="CYTOSKELETON PROTEIN RODZ"/>
    <property type="match status" value="1"/>
</dbReference>
<dbReference type="STRING" id="330734.ABA45_08025"/>
<protein>
    <submittedName>
        <fullName evidence="4">Cytoskeleton protein rodZ</fullName>
    </submittedName>
</protein>
<evidence type="ECO:0000313" key="4">
    <source>
        <dbReference type="EMBL" id="AKO52379.1"/>
    </source>
</evidence>